<organism evidence="2 3">
    <name type="scientific">Thyridium curvatum</name>
    <dbReference type="NCBI Taxonomy" id="1093900"/>
    <lineage>
        <taxon>Eukaryota</taxon>
        <taxon>Fungi</taxon>
        <taxon>Dikarya</taxon>
        <taxon>Ascomycota</taxon>
        <taxon>Pezizomycotina</taxon>
        <taxon>Sordariomycetes</taxon>
        <taxon>Sordariomycetidae</taxon>
        <taxon>Thyridiales</taxon>
        <taxon>Thyridiaceae</taxon>
        <taxon>Thyridium</taxon>
    </lineage>
</organism>
<proteinExistence type="predicted"/>
<feature type="region of interest" description="Disordered" evidence="1">
    <location>
        <begin position="319"/>
        <end position="367"/>
    </location>
</feature>
<protein>
    <submittedName>
        <fullName evidence="2">Uncharacterized protein</fullName>
    </submittedName>
</protein>
<evidence type="ECO:0000256" key="1">
    <source>
        <dbReference type="SAM" id="MobiDB-lite"/>
    </source>
</evidence>
<sequence>METLPLHTRLLLVPAVKQDASPLFSRLPGELRSQIFAHALTDFPDPSPDRRYADETCYTRPTYFAPRRSDVALLRACRAVYAECWFLPFVLREQTHWLTAPDRAPPEYSVYMTPENLRWRLQEIREREGEQPPGGGRDVEIEGLRVFAQMYKLEEGGLARLLRTPGLLPRRLVLTIRHTDWWFWEDDTDLSFDAKWIEDVCRALPDSVREVCIELESLERKTGQVDAIAKQMCEKWFFKRKDGTALYPDCTGKSNEVSRWTGSSTWHNYQWTRDEIEPGKIAYYIVSVTFRPEHIVRRNGGSVSDQTKAAAERGVFNQGFMKLQMSEREGNDESEWSDESEEGDESEESEESDEGEESEETDGALFQ</sequence>
<dbReference type="STRING" id="1093900.A0A507B2N4"/>
<dbReference type="OrthoDB" id="288942at2759"/>
<feature type="compositionally biased region" description="Acidic residues" evidence="1">
    <location>
        <begin position="332"/>
        <end position="367"/>
    </location>
</feature>
<name>A0A507B2N4_9PEZI</name>
<evidence type="ECO:0000313" key="3">
    <source>
        <dbReference type="Proteomes" id="UP000319257"/>
    </source>
</evidence>
<dbReference type="RefSeq" id="XP_030993260.1">
    <property type="nucleotide sequence ID" value="XM_031142539.1"/>
</dbReference>
<dbReference type="EMBL" id="SKBQ01000048">
    <property type="protein sequence ID" value="TPX11549.1"/>
    <property type="molecule type" value="Genomic_DNA"/>
</dbReference>
<dbReference type="Proteomes" id="UP000319257">
    <property type="component" value="Unassembled WGS sequence"/>
</dbReference>
<gene>
    <name evidence="2" type="ORF">E0L32_007760</name>
</gene>
<comment type="caution">
    <text evidence="2">The sequence shown here is derived from an EMBL/GenBank/DDBJ whole genome shotgun (WGS) entry which is preliminary data.</text>
</comment>
<accession>A0A507B2N4</accession>
<evidence type="ECO:0000313" key="2">
    <source>
        <dbReference type="EMBL" id="TPX11549.1"/>
    </source>
</evidence>
<dbReference type="AlphaFoldDB" id="A0A507B2N4"/>
<dbReference type="InParanoid" id="A0A507B2N4"/>
<reference evidence="2 3" key="1">
    <citation type="submission" date="2019-06" db="EMBL/GenBank/DDBJ databases">
        <title>Draft genome sequence of the filamentous fungus Phialemoniopsis curvata isolated from diesel fuel.</title>
        <authorList>
            <person name="Varaljay V.A."/>
            <person name="Lyon W.J."/>
            <person name="Crouch A.L."/>
            <person name="Drake C.E."/>
            <person name="Hollomon J.M."/>
            <person name="Nadeau L.J."/>
            <person name="Nunn H.S."/>
            <person name="Stevenson B.S."/>
            <person name="Bojanowski C.L."/>
            <person name="Crookes-Goodson W.J."/>
        </authorList>
    </citation>
    <scope>NUCLEOTIDE SEQUENCE [LARGE SCALE GENOMIC DNA]</scope>
    <source>
        <strain evidence="2 3">D216</strain>
    </source>
</reference>
<dbReference type="GeneID" id="41975207"/>
<keyword evidence="3" id="KW-1185">Reference proteome</keyword>